<feature type="transmembrane region" description="Helical" evidence="7">
    <location>
        <begin position="221"/>
        <end position="241"/>
    </location>
</feature>
<dbReference type="Proteomes" id="UP000017747">
    <property type="component" value="Unassembled WGS sequence"/>
</dbReference>
<comment type="caution">
    <text evidence="8">The sequence shown here is derived from an EMBL/GenBank/DDBJ whole genome shotgun (WGS) entry which is preliminary data.</text>
</comment>
<evidence type="ECO:0000256" key="5">
    <source>
        <dbReference type="ARBA" id="ARBA00022989"/>
    </source>
</evidence>
<dbReference type="GO" id="GO:0055085">
    <property type="term" value="P:transmembrane transport"/>
    <property type="evidence" value="ECO:0007669"/>
    <property type="project" value="InterPro"/>
</dbReference>
<keyword evidence="4 7" id="KW-0812">Transmembrane</keyword>
<feature type="transmembrane region" description="Helical" evidence="7">
    <location>
        <begin position="34"/>
        <end position="55"/>
    </location>
</feature>
<feature type="transmembrane region" description="Helical" evidence="7">
    <location>
        <begin position="118"/>
        <end position="140"/>
    </location>
</feature>
<protein>
    <submittedName>
        <fullName evidence="8">Transporter</fullName>
    </submittedName>
</protein>
<keyword evidence="3" id="KW-1003">Cell membrane</keyword>
<evidence type="ECO:0000256" key="2">
    <source>
        <dbReference type="ARBA" id="ARBA00022448"/>
    </source>
</evidence>
<sequence>MLEILVKAGSYVLMIIIGYFMKKAGILGRQAAKILSNIILMITLPAAVISSFANYDRQMSLAVLVIFGILMNLLMSGIGYVLAIRKSNTEKAFGVINYSGYNIGTFTMPYLQSFIGPMGIVVAVLFDTGNAIMTTGVTYALASRLISDTKFEITGFIRKIISSVPFDIYVIMMFLYFINARLPWFVYEVAGNIGKANAFLAMLMIGIVFEFPKNSSQLGDVFKLLAIRYSVCALASMILYVSPFFSIGVRQILIILLFSPVSGVNVISTLRCNADAEKSGAINSISILLSLVIMTTLVQVFGY</sequence>
<dbReference type="eggNOG" id="COG0679">
    <property type="taxonomic scope" value="Bacteria"/>
</dbReference>
<evidence type="ECO:0000256" key="1">
    <source>
        <dbReference type="ARBA" id="ARBA00004141"/>
    </source>
</evidence>
<dbReference type="Pfam" id="PF03547">
    <property type="entry name" value="Mem_trans"/>
    <property type="match status" value="1"/>
</dbReference>
<evidence type="ECO:0000313" key="9">
    <source>
        <dbReference type="Proteomes" id="UP000017747"/>
    </source>
</evidence>
<evidence type="ECO:0000313" key="8">
    <source>
        <dbReference type="EMBL" id="ETA82359.1"/>
    </source>
</evidence>
<keyword evidence="5 7" id="KW-1133">Transmembrane helix</keyword>
<feature type="transmembrane region" description="Helical" evidence="7">
    <location>
        <begin position="95"/>
        <end position="112"/>
    </location>
</feature>
<dbReference type="EMBL" id="AXUN02000023">
    <property type="protein sequence ID" value="ETA82359.1"/>
    <property type="molecule type" value="Genomic_DNA"/>
</dbReference>
<feature type="transmembrane region" description="Helical" evidence="7">
    <location>
        <begin position="61"/>
        <end position="83"/>
    </location>
</feature>
<proteinExistence type="predicted"/>
<evidence type="ECO:0000256" key="7">
    <source>
        <dbReference type="SAM" id="Phobius"/>
    </source>
</evidence>
<keyword evidence="2" id="KW-0813">Transport</keyword>
<dbReference type="PATRIC" id="fig|994573.3.peg.283"/>
<feature type="transmembrane region" description="Helical" evidence="7">
    <location>
        <begin position="184"/>
        <end position="209"/>
    </location>
</feature>
<feature type="transmembrane region" description="Helical" evidence="7">
    <location>
        <begin position="6"/>
        <end position="22"/>
    </location>
</feature>
<name>V7IAI6_9CLOT</name>
<reference evidence="8 9" key="1">
    <citation type="journal article" date="2014" name="Genome Announc.">
        <title>Genome Sequence of Youngiibacter fragilis, the Type Strain of the Genus Youngiibacter.</title>
        <authorList>
            <person name="Wawrik C.B."/>
            <person name="Callaghan A.V."/>
            <person name="Stamps B.W."/>
            <person name="Wawrik B."/>
        </authorList>
    </citation>
    <scope>NUCLEOTIDE SEQUENCE [LARGE SCALE GENOMIC DNA]</scope>
    <source>
        <strain evidence="8 9">232.1</strain>
    </source>
</reference>
<dbReference type="PANTHER" id="PTHR36838:SF3">
    <property type="entry name" value="TRANSPORTER AUXIN EFFLUX CARRIER EC FAMILY"/>
    <property type="match status" value="1"/>
</dbReference>
<gene>
    <name evidence="8" type="ORF">T472_0201515</name>
</gene>
<accession>V7IAI6</accession>
<organism evidence="8 9">
    <name type="scientific">Youngiibacter fragilis 232.1</name>
    <dbReference type="NCBI Taxonomy" id="994573"/>
    <lineage>
        <taxon>Bacteria</taxon>
        <taxon>Bacillati</taxon>
        <taxon>Bacillota</taxon>
        <taxon>Clostridia</taxon>
        <taxon>Eubacteriales</taxon>
        <taxon>Clostridiaceae</taxon>
        <taxon>Youngiibacter</taxon>
    </lineage>
</organism>
<keyword evidence="6 7" id="KW-0472">Membrane</keyword>
<evidence type="ECO:0000256" key="6">
    <source>
        <dbReference type="ARBA" id="ARBA00023136"/>
    </source>
</evidence>
<keyword evidence="9" id="KW-1185">Reference proteome</keyword>
<dbReference type="OrthoDB" id="3238334at2"/>
<dbReference type="STRING" id="994573.T472_0201515"/>
<comment type="subcellular location">
    <subcellularLocation>
        <location evidence="1">Membrane</location>
        <topology evidence="1">Multi-pass membrane protein</topology>
    </subcellularLocation>
</comment>
<dbReference type="GO" id="GO:0016020">
    <property type="term" value="C:membrane"/>
    <property type="evidence" value="ECO:0007669"/>
    <property type="project" value="UniProtKB-SubCell"/>
</dbReference>
<dbReference type="InterPro" id="IPR004776">
    <property type="entry name" value="Mem_transp_PIN-like"/>
</dbReference>
<feature type="transmembrane region" description="Helical" evidence="7">
    <location>
        <begin position="247"/>
        <end position="268"/>
    </location>
</feature>
<dbReference type="PANTHER" id="PTHR36838">
    <property type="entry name" value="AUXIN EFFLUX CARRIER FAMILY PROTEIN"/>
    <property type="match status" value="1"/>
</dbReference>
<feature type="transmembrane region" description="Helical" evidence="7">
    <location>
        <begin position="280"/>
        <end position="301"/>
    </location>
</feature>
<evidence type="ECO:0000256" key="3">
    <source>
        <dbReference type="ARBA" id="ARBA00022475"/>
    </source>
</evidence>
<dbReference type="AlphaFoldDB" id="V7IAI6"/>
<evidence type="ECO:0000256" key="4">
    <source>
        <dbReference type="ARBA" id="ARBA00022692"/>
    </source>
</evidence>
<dbReference type="RefSeq" id="WP_023384052.1">
    <property type="nucleotide sequence ID" value="NZ_AXUN02000023.1"/>
</dbReference>
<feature type="transmembrane region" description="Helical" evidence="7">
    <location>
        <begin position="160"/>
        <end position="178"/>
    </location>
</feature>